<dbReference type="AlphaFoldDB" id="A0AAV2S714"/>
<dbReference type="PANTHER" id="PTHR47901">
    <property type="entry name" value="CASPASE RECRUITMENT DOMAIN-CONTAINING PROTEIN 18"/>
    <property type="match status" value="1"/>
</dbReference>
<evidence type="ECO:0000256" key="5">
    <source>
        <dbReference type="RuleBase" id="RU003971"/>
    </source>
</evidence>
<keyword evidence="6" id="KW-0812">Transmembrane</keyword>
<gene>
    <name evidence="11" type="ORF">MNOR_LOCUS33083</name>
</gene>
<dbReference type="InterPro" id="IPR036028">
    <property type="entry name" value="SH3-like_dom_sf"/>
</dbReference>
<name>A0AAV2S714_MEGNR</name>
<dbReference type="InterPro" id="IPR011600">
    <property type="entry name" value="Pept_C14_caspase"/>
</dbReference>
<feature type="chain" id="PRO_5043360052" description="C-type lectin domain-containing protein" evidence="7">
    <location>
        <begin position="18"/>
        <end position="868"/>
    </location>
</feature>
<evidence type="ECO:0000256" key="2">
    <source>
        <dbReference type="ARBA" id="ARBA00022670"/>
    </source>
</evidence>
<evidence type="ECO:0000259" key="9">
    <source>
        <dbReference type="PROSITE" id="PS50207"/>
    </source>
</evidence>
<dbReference type="InterPro" id="IPR016186">
    <property type="entry name" value="C-type_lectin-like/link_sf"/>
</dbReference>
<keyword evidence="3" id="KW-0053">Apoptosis</keyword>
<dbReference type="SMART" id="SM00034">
    <property type="entry name" value="CLECT"/>
    <property type="match status" value="2"/>
</dbReference>
<comment type="caution">
    <text evidence="11">The sequence shown here is derived from an EMBL/GenBank/DDBJ whole genome shotgun (WGS) entry which is preliminary data.</text>
</comment>
<proteinExistence type="inferred from homology"/>
<dbReference type="GO" id="GO:0006915">
    <property type="term" value="P:apoptotic process"/>
    <property type="evidence" value="ECO:0007669"/>
    <property type="project" value="UniProtKB-KW"/>
</dbReference>
<dbReference type="SUPFAM" id="SSF56436">
    <property type="entry name" value="C-type lectin-like"/>
    <property type="match status" value="2"/>
</dbReference>
<dbReference type="InterPro" id="IPR016187">
    <property type="entry name" value="CTDL_fold"/>
</dbReference>
<feature type="domain" description="C-type lectin" evidence="8">
    <location>
        <begin position="285"/>
        <end position="398"/>
    </location>
</feature>
<evidence type="ECO:0000256" key="7">
    <source>
        <dbReference type="SAM" id="SignalP"/>
    </source>
</evidence>
<dbReference type="PROSITE" id="PS50208">
    <property type="entry name" value="CASPASE_P20"/>
    <property type="match status" value="1"/>
</dbReference>
<feature type="domain" description="Caspase family p10" evidence="9">
    <location>
        <begin position="785"/>
        <end position="868"/>
    </location>
</feature>
<dbReference type="PROSITE" id="PS50207">
    <property type="entry name" value="CASPASE_P10"/>
    <property type="match status" value="1"/>
</dbReference>
<dbReference type="SUPFAM" id="SSF50044">
    <property type="entry name" value="SH3-domain"/>
    <property type="match status" value="1"/>
</dbReference>
<dbReference type="InterPro" id="IPR002138">
    <property type="entry name" value="Pept_C14_p10"/>
</dbReference>
<feature type="transmembrane region" description="Helical" evidence="6">
    <location>
        <begin position="419"/>
        <end position="442"/>
    </location>
</feature>
<keyword evidence="7" id="KW-0732">Signal</keyword>
<feature type="domain" description="C-type lectin" evidence="8">
    <location>
        <begin position="93"/>
        <end position="205"/>
    </location>
</feature>
<keyword evidence="6" id="KW-0472">Membrane</keyword>
<dbReference type="EMBL" id="CAXKWB010046634">
    <property type="protein sequence ID" value="CAL4164034.1"/>
    <property type="molecule type" value="Genomic_DNA"/>
</dbReference>
<dbReference type="Gene3D" id="3.10.100.10">
    <property type="entry name" value="Mannose-Binding Protein A, subunit A"/>
    <property type="match status" value="2"/>
</dbReference>
<evidence type="ECO:0000259" key="10">
    <source>
        <dbReference type="PROSITE" id="PS50208"/>
    </source>
</evidence>
<evidence type="ECO:0000256" key="1">
    <source>
        <dbReference type="ARBA" id="ARBA00010134"/>
    </source>
</evidence>
<evidence type="ECO:0000256" key="3">
    <source>
        <dbReference type="ARBA" id="ARBA00022703"/>
    </source>
</evidence>
<accession>A0AAV2S714</accession>
<dbReference type="GO" id="GO:0006508">
    <property type="term" value="P:proteolysis"/>
    <property type="evidence" value="ECO:0007669"/>
    <property type="project" value="UniProtKB-KW"/>
</dbReference>
<keyword evidence="2" id="KW-0645">Protease</keyword>
<dbReference type="SUPFAM" id="SSF52129">
    <property type="entry name" value="Caspase-like"/>
    <property type="match status" value="2"/>
</dbReference>
<dbReference type="Gene3D" id="3.40.50.1460">
    <property type="match status" value="2"/>
</dbReference>
<dbReference type="GO" id="GO:0004197">
    <property type="term" value="F:cysteine-type endopeptidase activity"/>
    <property type="evidence" value="ECO:0007669"/>
    <property type="project" value="InterPro"/>
</dbReference>
<dbReference type="Proteomes" id="UP001497623">
    <property type="component" value="Unassembled WGS sequence"/>
</dbReference>
<feature type="signal peptide" evidence="7">
    <location>
        <begin position="1"/>
        <end position="17"/>
    </location>
</feature>
<evidence type="ECO:0000256" key="4">
    <source>
        <dbReference type="ARBA" id="ARBA00022801"/>
    </source>
</evidence>
<keyword evidence="12" id="KW-1185">Reference proteome</keyword>
<sequence length="868" mass="98489">MMVSVLLVLLICLESSPLMIINPLKSRYFLFNQYENTIKSIPRYIAHGQNSSLGQPTSRIKKWKYKIDPHSKKDKDPGVSKSYFACPPNYEPIEGKCYVVMDSENLLTISSAASRCEQVPRGQLAGKPLNNWGNWTASLELPFGSFIWLNIHKTHQGWFWQNGDQVVEWSKDQPDGHGGTDACAAVFGGPDKLFETLCTGKSSYVIVTGMICEAPTRGICNEHECVCTKGYYGRSCQYECSTSCVWPYMCSDVGNISVCRCHEGSIEEGGGCTSLVICPVNFIEIFGYCYKHSDDVKIWQDAQMSCQNIPGGSLAEPSLSYWDIWIKAIKMRRSFFYWVNLQKAKNGWFWPSGKNVQQWGRGQPTGRAAGDACAAIYGASNLLLEMFCSNDSSHYICEVPKIGCIPGHFGATCSYGFHIYTWVSGVIICIFMITIIALLFYIRLQHIKYKKEMEYKMCNKPRGYCIIMYTREEDIYISHVEFTPNDPKNLQLHVGQIIEVTSYTEHEDILYGRPYGMENAKEGYFAKEHVKQSQYGLADADLCADLWNNLGFTVHKMEVKTVEDFKTKLLNLREVICADTGTQDCFSFTFIGHGYTEEKVEFIELKGYKDEDDNYDNASNDKYYKSGDNSVENSFVNDGFSSDNESNEDKSLINNSERKVILNSDDSNSIADLELSTNQVADDINIQINYEIANLSTGSMDVTRVGFPVKLIYEMFTPQQCPNLEGVPKLFYIQACRGDKVDAPSHVVDDNYQLCSQENTVRAFKPNSQLKKQINLKPVMLASYSDLYVFCSSFSGYFSYFSRREGKSFFIEEICNIYKSDHKKHTLSEMNAKVKDKISKMNIRIGVKGEKQIPTISVDTLRKILKFK</sequence>
<dbReference type="SMART" id="SM00115">
    <property type="entry name" value="CASc"/>
    <property type="match status" value="1"/>
</dbReference>
<evidence type="ECO:0008006" key="13">
    <source>
        <dbReference type="Google" id="ProtNLM"/>
    </source>
</evidence>
<evidence type="ECO:0000313" key="12">
    <source>
        <dbReference type="Proteomes" id="UP001497623"/>
    </source>
</evidence>
<dbReference type="InterPro" id="IPR001309">
    <property type="entry name" value="Pept_C14_p20"/>
</dbReference>
<dbReference type="PROSITE" id="PS50041">
    <property type="entry name" value="C_TYPE_LECTIN_2"/>
    <property type="match status" value="2"/>
</dbReference>
<keyword evidence="6" id="KW-1133">Transmembrane helix</keyword>
<comment type="similarity">
    <text evidence="1 5">Belongs to the peptidase C14A family.</text>
</comment>
<organism evidence="11 12">
    <name type="scientific">Meganyctiphanes norvegica</name>
    <name type="common">Northern krill</name>
    <name type="synonym">Thysanopoda norvegica</name>
    <dbReference type="NCBI Taxonomy" id="48144"/>
    <lineage>
        <taxon>Eukaryota</taxon>
        <taxon>Metazoa</taxon>
        <taxon>Ecdysozoa</taxon>
        <taxon>Arthropoda</taxon>
        <taxon>Crustacea</taxon>
        <taxon>Multicrustacea</taxon>
        <taxon>Malacostraca</taxon>
        <taxon>Eumalacostraca</taxon>
        <taxon>Eucarida</taxon>
        <taxon>Euphausiacea</taxon>
        <taxon>Euphausiidae</taxon>
        <taxon>Meganyctiphanes</taxon>
    </lineage>
</organism>
<dbReference type="InterPro" id="IPR015917">
    <property type="entry name" value="Pept_C14A"/>
</dbReference>
<dbReference type="PANTHER" id="PTHR47901:SF8">
    <property type="entry name" value="CASPASE-3"/>
    <property type="match status" value="1"/>
</dbReference>
<dbReference type="InterPro" id="IPR029030">
    <property type="entry name" value="Caspase-like_dom_sf"/>
</dbReference>
<evidence type="ECO:0000313" key="11">
    <source>
        <dbReference type="EMBL" id="CAL4164034.1"/>
    </source>
</evidence>
<reference evidence="11 12" key="1">
    <citation type="submission" date="2024-05" db="EMBL/GenBank/DDBJ databases">
        <authorList>
            <person name="Wallberg A."/>
        </authorList>
    </citation>
    <scope>NUCLEOTIDE SEQUENCE [LARGE SCALE GENOMIC DNA]</scope>
</reference>
<dbReference type="Pfam" id="PF00656">
    <property type="entry name" value="Peptidase_C14"/>
    <property type="match status" value="1"/>
</dbReference>
<dbReference type="InterPro" id="IPR001304">
    <property type="entry name" value="C-type_lectin-like"/>
</dbReference>
<feature type="domain" description="Caspase family p20" evidence="10">
    <location>
        <begin position="708"/>
        <end position="740"/>
    </location>
</feature>
<evidence type="ECO:0000256" key="6">
    <source>
        <dbReference type="SAM" id="Phobius"/>
    </source>
</evidence>
<evidence type="ECO:0000259" key="8">
    <source>
        <dbReference type="PROSITE" id="PS50041"/>
    </source>
</evidence>
<protein>
    <recommendedName>
        <fullName evidence="13">C-type lectin domain-containing protein</fullName>
    </recommendedName>
</protein>
<dbReference type="CDD" id="cd00037">
    <property type="entry name" value="CLECT"/>
    <property type="match status" value="1"/>
</dbReference>
<keyword evidence="4" id="KW-0378">Hydrolase</keyword>
<dbReference type="InterPro" id="IPR002398">
    <property type="entry name" value="Pept_C14"/>
</dbReference>